<evidence type="ECO:0000256" key="3">
    <source>
        <dbReference type="ARBA" id="ARBA00022989"/>
    </source>
</evidence>
<proteinExistence type="predicted"/>
<reference evidence="6 7" key="1">
    <citation type="submission" date="2017-06" db="EMBL/GenBank/DDBJ databases">
        <title>Aedes aegypti genome working group (AGWG) sequencing and assembly.</title>
        <authorList>
            <consortium name="Aedes aegypti Genome Working Group (AGWG)"/>
            <person name="Matthews B.J."/>
        </authorList>
    </citation>
    <scope>NUCLEOTIDE SEQUENCE [LARGE SCALE GENOMIC DNA]</scope>
    <source>
        <strain evidence="6 7">LVP_AGWG</strain>
    </source>
</reference>
<feature type="domain" description="Neurotransmitter-gated ion-channel ligand-binding" evidence="5">
    <location>
        <begin position="36"/>
        <end position="239"/>
    </location>
</feature>
<name>A0A1S4F9A7_AEDAE</name>
<keyword evidence="7" id="KW-1185">Reference proteome</keyword>
<dbReference type="VEuPathDB" id="VectorBase:AAEL004923"/>
<dbReference type="FunFam" id="2.70.170.10:FF:000028">
    <property type="entry name" value="AcetylCholine Receptor"/>
    <property type="match status" value="1"/>
</dbReference>
<dbReference type="Gene3D" id="2.70.170.10">
    <property type="entry name" value="Neurotransmitter-gated ion-channel ligand-binding domain"/>
    <property type="match status" value="1"/>
</dbReference>
<dbReference type="OrthoDB" id="410315at2759"/>
<dbReference type="InterPro" id="IPR006202">
    <property type="entry name" value="Neur_chan_lig-bd"/>
</dbReference>
<accession>A0A1S4F9A7</accession>
<protein>
    <submittedName>
        <fullName evidence="6">Nicotinic acetylcholine receptor, putative</fullName>
    </submittedName>
</protein>
<evidence type="ECO:0000256" key="1">
    <source>
        <dbReference type="ARBA" id="ARBA00004370"/>
    </source>
</evidence>
<sequence length="437" mass="49963">MKLFIILLAMQNINEIVSLVNCGLEPSAPDAILRKKLLCGQYDNSERPVKKYSDPVIVSMHLVLQNFDIDDDRQKLFINVWIRLSWKDQFLTWDPREHNGLKDLMVDSKDIWLPDMMPYAAYYSNNLDVSCTSPKCSVLSDGEVRCIPACDYHSLCETDFRNWPFDRMNCTIRFGMWAEYSNEVDFTADGMSFISNQTNSHNEWLIVATNFTKHETDTTDGNDTTKYPSVVYNFVLERHSGVHCAIILTPAFVMISLNLISLWINFCTIERLIMLSISVFIHFLFIVNMYWQVPYNGSTVPVFLIFFRDSLIITASLLILTVFIKHLYLSGKKVPMVLSSTVAVLTGNQLGKWFFNLESTTGLEVEPLEENRPNEESPDESTRDTAILVGEQTDGNADKPSKLGDEMKVFAMVLDRLLFIVGLVSYTLMIVTLIPRN</sequence>
<evidence type="ECO:0000313" key="7">
    <source>
        <dbReference type="Proteomes" id="UP000008820"/>
    </source>
</evidence>
<dbReference type="AlphaFoldDB" id="A0A1S4F9A7"/>
<keyword evidence="3" id="KW-1133">Transmembrane helix</keyword>
<dbReference type="SUPFAM" id="SSF90112">
    <property type="entry name" value="Neurotransmitter-gated ion-channel transmembrane pore"/>
    <property type="match status" value="1"/>
</dbReference>
<gene>
    <name evidence="6" type="primary">5565694</name>
</gene>
<dbReference type="GO" id="GO:0005230">
    <property type="term" value="F:extracellular ligand-gated monoatomic ion channel activity"/>
    <property type="evidence" value="ECO:0007669"/>
    <property type="project" value="InterPro"/>
</dbReference>
<dbReference type="InterPro" id="IPR036734">
    <property type="entry name" value="Neur_chan_lig-bd_sf"/>
</dbReference>
<evidence type="ECO:0000259" key="5">
    <source>
        <dbReference type="Pfam" id="PF02931"/>
    </source>
</evidence>
<dbReference type="InterPro" id="IPR006201">
    <property type="entry name" value="Neur_channel"/>
</dbReference>
<dbReference type="GO" id="GO:0004888">
    <property type="term" value="F:transmembrane signaling receptor activity"/>
    <property type="evidence" value="ECO:0007669"/>
    <property type="project" value="InterPro"/>
</dbReference>
<reference evidence="6" key="2">
    <citation type="submission" date="2021-02" db="UniProtKB">
        <authorList>
            <consortium name="EnsemblMetazoa"/>
        </authorList>
    </citation>
    <scope>IDENTIFICATION</scope>
    <source>
        <strain evidence="6">LVP_AGWG</strain>
    </source>
</reference>
<dbReference type="InParanoid" id="A0A1S4F9A7"/>
<organism evidence="6 7">
    <name type="scientific">Aedes aegypti</name>
    <name type="common">Yellowfever mosquito</name>
    <name type="synonym">Culex aegypti</name>
    <dbReference type="NCBI Taxonomy" id="7159"/>
    <lineage>
        <taxon>Eukaryota</taxon>
        <taxon>Metazoa</taxon>
        <taxon>Ecdysozoa</taxon>
        <taxon>Arthropoda</taxon>
        <taxon>Hexapoda</taxon>
        <taxon>Insecta</taxon>
        <taxon>Pterygota</taxon>
        <taxon>Neoptera</taxon>
        <taxon>Endopterygota</taxon>
        <taxon>Diptera</taxon>
        <taxon>Nematocera</taxon>
        <taxon>Culicoidea</taxon>
        <taxon>Culicidae</taxon>
        <taxon>Culicinae</taxon>
        <taxon>Aedini</taxon>
        <taxon>Aedes</taxon>
        <taxon>Stegomyia</taxon>
    </lineage>
</organism>
<dbReference type="InterPro" id="IPR036719">
    <property type="entry name" value="Neuro-gated_channel_TM_sf"/>
</dbReference>
<dbReference type="PRINTS" id="PR00252">
    <property type="entry name" value="NRIONCHANNEL"/>
</dbReference>
<comment type="subcellular location">
    <subcellularLocation>
        <location evidence="1">Membrane</location>
    </subcellularLocation>
</comment>
<evidence type="ECO:0000256" key="4">
    <source>
        <dbReference type="ARBA" id="ARBA00023136"/>
    </source>
</evidence>
<dbReference type="GO" id="GO:0016020">
    <property type="term" value="C:membrane"/>
    <property type="evidence" value="ECO:0007669"/>
    <property type="project" value="UniProtKB-SubCell"/>
</dbReference>
<dbReference type="Proteomes" id="UP000008820">
    <property type="component" value="Chromosome 2"/>
</dbReference>
<dbReference type="EnsemblMetazoa" id="AAEL004923-RA">
    <property type="protein sequence ID" value="AAEL004923-PA"/>
    <property type="gene ID" value="AAEL004923"/>
</dbReference>
<dbReference type="SUPFAM" id="SSF63712">
    <property type="entry name" value="Nicotinic receptor ligand binding domain-like"/>
    <property type="match status" value="1"/>
</dbReference>
<dbReference type="Pfam" id="PF02931">
    <property type="entry name" value="Neur_chan_LBD"/>
    <property type="match status" value="1"/>
</dbReference>
<evidence type="ECO:0000313" key="6">
    <source>
        <dbReference type="EnsemblMetazoa" id="AAEL004923-PA"/>
    </source>
</evidence>
<evidence type="ECO:0000256" key="2">
    <source>
        <dbReference type="ARBA" id="ARBA00022692"/>
    </source>
</evidence>
<dbReference type="CDD" id="cd18989">
    <property type="entry name" value="LGIC_ECD_cation"/>
    <property type="match status" value="1"/>
</dbReference>
<keyword evidence="2" id="KW-0812">Transmembrane</keyword>
<dbReference type="PANTHER" id="PTHR18945">
    <property type="entry name" value="NEUROTRANSMITTER GATED ION CHANNEL"/>
    <property type="match status" value="1"/>
</dbReference>
<keyword evidence="4" id="KW-0472">Membrane</keyword>